<feature type="transmembrane region" description="Helical" evidence="1">
    <location>
        <begin position="244"/>
        <end position="266"/>
    </location>
</feature>
<proteinExistence type="predicted"/>
<name>A0A0J9T6J6_PLAVI</name>
<gene>
    <name evidence="2" type="ORF">PVMG_05743</name>
</gene>
<keyword evidence="1" id="KW-0812">Transmembrane</keyword>
<sequence>MKSYDFNLSSNYSLYNCGFSVYNIKLVLCNYFNAVDYNYVSLCEELRNEIQGYSQDESHLYDEWCNDIKSQYEKYIDLNNKYTCQQVMYILYFISTDPISLYNDDKCKYLYYWIYQALLQNNKNYDMALKLYRIFLKKFFSFDIELHTCKSYEDVSKNIILEESAELTELYVTINNNGKTFDCGCAQNCSQLYNVYVKECDNNFDNDYCRELENFKLKYEEKMKSINACEGAQKILPSAIKNDLHFVIIIPIIILTILSFLVFALYKVKLFVERLNNILHLLLHILPKNEYI</sequence>
<keyword evidence="1" id="KW-0472">Membrane</keyword>
<evidence type="ECO:0008006" key="4">
    <source>
        <dbReference type="Google" id="ProtNLM"/>
    </source>
</evidence>
<dbReference type="EMBL" id="KQ235106">
    <property type="protein sequence ID" value="KMZ90596.1"/>
    <property type="molecule type" value="Genomic_DNA"/>
</dbReference>
<evidence type="ECO:0000313" key="2">
    <source>
        <dbReference type="EMBL" id="KMZ90596.1"/>
    </source>
</evidence>
<keyword evidence="1" id="KW-1133">Transmembrane helix</keyword>
<accession>A0A0J9T6J6</accession>
<dbReference type="Proteomes" id="UP000053776">
    <property type="component" value="Unassembled WGS sequence"/>
</dbReference>
<organism evidence="2 3">
    <name type="scientific">Plasmodium vivax Mauritania I</name>
    <dbReference type="NCBI Taxonomy" id="1035515"/>
    <lineage>
        <taxon>Eukaryota</taxon>
        <taxon>Sar</taxon>
        <taxon>Alveolata</taxon>
        <taxon>Apicomplexa</taxon>
        <taxon>Aconoidasida</taxon>
        <taxon>Haemosporida</taxon>
        <taxon>Plasmodiidae</taxon>
        <taxon>Plasmodium</taxon>
        <taxon>Plasmodium (Plasmodium)</taxon>
    </lineage>
</organism>
<dbReference type="OrthoDB" id="10297805at2759"/>
<protein>
    <recommendedName>
        <fullName evidence="4">Variable surface protein</fullName>
    </recommendedName>
</protein>
<reference evidence="2 3" key="1">
    <citation type="submission" date="2011-08" db="EMBL/GenBank/DDBJ databases">
        <title>The Genome Sequence of Plasmodium vivax Mauritania I.</title>
        <authorList>
            <consortium name="The Broad Institute Genome Sequencing Platform"/>
            <consortium name="The Broad Institute Genome Sequencing Center for Infectious Disease"/>
            <person name="Neafsey D."/>
            <person name="Carlton J."/>
            <person name="Barnwell J."/>
            <person name="Collins W."/>
            <person name="Escalante A."/>
            <person name="Mullikin J."/>
            <person name="Saul A."/>
            <person name="Guigo R."/>
            <person name="Camara F."/>
            <person name="Young S.K."/>
            <person name="Zeng Q."/>
            <person name="Gargeya S."/>
            <person name="Fitzgerald M."/>
            <person name="Haas B."/>
            <person name="Abouelleil A."/>
            <person name="Alvarado L."/>
            <person name="Arachchi H.M."/>
            <person name="Berlin A."/>
            <person name="Brown A."/>
            <person name="Chapman S.B."/>
            <person name="Chen Z."/>
            <person name="Dunbar C."/>
            <person name="Freedman E."/>
            <person name="Gearin G."/>
            <person name="Gellesch M."/>
            <person name="Goldberg J."/>
            <person name="Griggs A."/>
            <person name="Gujja S."/>
            <person name="Heiman D."/>
            <person name="Howarth C."/>
            <person name="Larson L."/>
            <person name="Lui A."/>
            <person name="MacDonald P.J.P."/>
            <person name="Montmayeur A."/>
            <person name="Murphy C."/>
            <person name="Neiman D."/>
            <person name="Pearson M."/>
            <person name="Priest M."/>
            <person name="Roberts A."/>
            <person name="Saif S."/>
            <person name="Shea T."/>
            <person name="Shenoy N."/>
            <person name="Sisk P."/>
            <person name="Stolte C."/>
            <person name="Sykes S."/>
            <person name="Wortman J."/>
            <person name="Nusbaum C."/>
            <person name="Birren B."/>
        </authorList>
    </citation>
    <scope>NUCLEOTIDE SEQUENCE [LARGE SCALE GENOMIC DNA]</scope>
    <source>
        <strain evidence="2 3">Mauritania I</strain>
    </source>
</reference>
<dbReference type="AlphaFoldDB" id="A0A0J9T6J6"/>
<evidence type="ECO:0000313" key="3">
    <source>
        <dbReference type="Proteomes" id="UP000053776"/>
    </source>
</evidence>
<evidence type="ECO:0000256" key="1">
    <source>
        <dbReference type="SAM" id="Phobius"/>
    </source>
</evidence>